<reference evidence="3 4" key="1">
    <citation type="submission" date="2022-05" db="EMBL/GenBank/DDBJ databases">
        <authorList>
            <consortium name="Genoscope - CEA"/>
            <person name="William W."/>
        </authorList>
    </citation>
    <scope>NUCLEOTIDE SEQUENCE [LARGE SCALE GENOMIC DNA]</scope>
</reference>
<evidence type="ECO:0008006" key="5">
    <source>
        <dbReference type="Google" id="ProtNLM"/>
    </source>
</evidence>
<protein>
    <recommendedName>
        <fullName evidence="5">PNPLA domain-containing protein</fullName>
    </recommendedName>
</protein>
<dbReference type="Gene3D" id="3.40.1090.10">
    <property type="entry name" value="Cytosolic phospholipase A2 catalytic domain"/>
    <property type="match status" value="1"/>
</dbReference>
<evidence type="ECO:0000256" key="2">
    <source>
        <dbReference type="SAM" id="Phobius"/>
    </source>
</evidence>
<sequence length="939" mass="106673">MSYTIDIQEGPEESFPLVGQTPEQSDHCYSPSGSFGLRLLQPDGHRSDQEQQAQQMAGYGTGSQTFPTGIAFSGGGIRSAAFCSGVLRWMLKNNQRMDYLSCVSGGGYTGAAFLSWMHRKGPDTEKWQDKFFEKMHENAGYLCNFQKPRSAILDPIFFIFFFIVTVLVLPCLLWFPYAFPMAEAVDFLCGDILRESSSCNEPGNQPTVDPKKSKSSYLLMELYGNCSPTSKRITLFTTTFALSLILYIISRSRCKFSRRFKGLLRLFSTVIGLFFAFTFLPWITYDFLWPVQVWIQVVIFFICLVLPFFFPIIRNYAGLFLIFYVYVFIVSWKVFKIELLGEFPYSDTLFYLLLVICCALIVLFPILATMHRALFNAYYRWSLSKAFFDDPEGFPWKDVFPFCWVVYESLRTWIGKFKKSPRQHDMDEEEPPVDKKEIYLSDLSNIQPKFISNITVNDWQIGSRQGPCHHLIAFSPEDVKVIGKYVDEEGKSVKPEPLSDLNNRDYVQLFKPEHMPLSQAMAISGAALSFDMGSYETSLDMILDLLSLLGLGMGAELPSDQVTLKEKPFREACKQFLLEVLVLSPLIAILFCYLLGSKINVLTGLILVHIGVLFVLSFIAVQDTGFPEDEGGCNGMSSILRWLLPRLFFAGFLRGFLNINHVSTKPPPVLRLSDGGHFENLALLPLLEKKLDRIVVVDGSCNPGGEKYADALLHAIKKARETLHCSFTPLTNDEGTEGGGTRDIEEDIRVRFLTKKNGRLPRHYRFKVHYYDVIDVNGVSVDIFSGKTGEILFLAPRHPEECKEFGEAQNDKNWEVFDVEEKENPDHPWRRPRKLTKDKANRLTWCCCRCCHGELKEDNKDKASKLACCGCECDRKCCSCFCFCFPGNICDHISSFFLRGGFPHHTTGNQFFTPDMFSAYHCEGLAASIEAAGKAKKFF</sequence>
<feature type="transmembrane region" description="Helical" evidence="2">
    <location>
        <begin position="262"/>
        <end position="285"/>
    </location>
</feature>
<keyword evidence="2" id="KW-1133">Transmembrane helix</keyword>
<feature type="region of interest" description="Disordered" evidence="1">
    <location>
        <begin position="41"/>
        <end position="60"/>
    </location>
</feature>
<evidence type="ECO:0000313" key="4">
    <source>
        <dbReference type="Proteomes" id="UP001159405"/>
    </source>
</evidence>
<evidence type="ECO:0000313" key="3">
    <source>
        <dbReference type="EMBL" id="CAH3040373.1"/>
    </source>
</evidence>
<feature type="transmembrane region" description="Helical" evidence="2">
    <location>
        <begin position="291"/>
        <end position="310"/>
    </location>
</feature>
<gene>
    <name evidence="3" type="ORF">PLOB_00045649</name>
</gene>
<dbReference type="SUPFAM" id="SSF52151">
    <property type="entry name" value="FabD/lysophospholipase-like"/>
    <property type="match status" value="1"/>
</dbReference>
<evidence type="ECO:0000256" key="1">
    <source>
        <dbReference type="SAM" id="MobiDB-lite"/>
    </source>
</evidence>
<comment type="caution">
    <text evidence="3">The sequence shown here is derived from an EMBL/GenBank/DDBJ whole genome shotgun (WGS) entry which is preliminary data.</text>
</comment>
<accession>A0ABN8N4Q2</accession>
<keyword evidence="4" id="KW-1185">Reference proteome</keyword>
<keyword evidence="2" id="KW-0812">Transmembrane</keyword>
<dbReference type="EMBL" id="CALNXK010000008">
    <property type="protein sequence ID" value="CAH3040373.1"/>
    <property type="molecule type" value="Genomic_DNA"/>
</dbReference>
<name>A0ABN8N4Q2_9CNID</name>
<dbReference type="PANTHER" id="PTHR10728:SF40">
    <property type="entry name" value="PATATIN FAMILY PROTEIN"/>
    <property type="match status" value="1"/>
</dbReference>
<feature type="transmembrane region" description="Helical" evidence="2">
    <location>
        <begin position="350"/>
        <end position="370"/>
    </location>
</feature>
<proteinExistence type="predicted"/>
<dbReference type="Proteomes" id="UP001159405">
    <property type="component" value="Unassembled WGS sequence"/>
</dbReference>
<feature type="transmembrane region" description="Helical" evidence="2">
    <location>
        <begin position="156"/>
        <end position="177"/>
    </location>
</feature>
<organism evidence="3 4">
    <name type="scientific">Porites lobata</name>
    <dbReference type="NCBI Taxonomy" id="104759"/>
    <lineage>
        <taxon>Eukaryota</taxon>
        <taxon>Metazoa</taxon>
        <taxon>Cnidaria</taxon>
        <taxon>Anthozoa</taxon>
        <taxon>Hexacorallia</taxon>
        <taxon>Scleractinia</taxon>
        <taxon>Fungiina</taxon>
        <taxon>Poritidae</taxon>
        <taxon>Porites</taxon>
    </lineage>
</organism>
<dbReference type="PANTHER" id="PTHR10728">
    <property type="entry name" value="CYTOSOLIC PHOSPHOLIPASE A2"/>
    <property type="match status" value="1"/>
</dbReference>
<feature type="transmembrane region" description="Helical" evidence="2">
    <location>
        <begin position="602"/>
        <end position="621"/>
    </location>
</feature>
<feature type="transmembrane region" description="Helical" evidence="2">
    <location>
        <begin position="233"/>
        <end position="250"/>
    </location>
</feature>
<feature type="transmembrane region" description="Helical" evidence="2">
    <location>
        <begin position="576"/>
        <end position="596"/>
    </location>
</feature>
<dbReference type="InterPro" id="IPR016035">
    <property type="entry name" value="Acyl_Trfase/lysoPLipase"/>
</dbReference>
<feature type="transmembrane region" description="Helical" evidence="2">
    <location>
        <begin position="317"/>
        <end position="335"/>
    </location>
</feature>
<keyword evidence="2" id="KW-0472">Membrane</keyword>
<feature type="transmembrane region" description="Helical" evidence="2">
    <location>
        <begin position="642"/>
        <end position="659"/>
    </location>
</feature>